<evidence type="ECO:0000256" key="1">
    <source>
        <dbReference type="SAM" id="MobiDB-lite"/>
    </source>
</evidence>
<feature type="domain" description="Reverse transcriptase Ty1/copia-type" evidence="2">
    <location>
        <begin position="265"/>
        <end position="396"/>
    </location>
</feature>
<feature type="region of interest" description="Disordered" evidence="1">
    <location>
        <begin position="206"/>
        <end position="263"/>
    </location>
</feature>
<reference evidence="3" key="2">
    <citation type="journal article" date="2019" name="IMA Fungus">
        <title>Genome sequencing and comparison of five Tilletia species to identify candidate genes for the detection of regulated species infecting wheat.</title>
        <authorList>
            <person name="Nguyen H.D.T."/>
            <person name="Sultana T."/>
            <person name="Kesanakurti P."/>
            <person name="Hambleton S."/>
        </authorList>
    </citation>
    <scope>NUCLEOTIDE SEQUENCE</scope>
    <source>
        <strain evidence="3">DAOMC 236422</strain>
    </source>
</reference>
<protein>
    <recommendedName>
        <fullName evidence="2">Reverse transcriptase Ty1/copia-type domain-containing protein</fullName>
    </recommendedName>
</protein>
<organism evidence="3 4">
    <name type="scientific">Tilletia walkeri</name>
    <dbReference type="NCBI Taxonomy" id="117179"/>
    <lineage>
        <taxon>Eukaryota</taxon>
        <taxon>Fungi</taxon>
        <taxon>Dikarya</taxon>
        <taxon>Basidiomycota</taxon>
        <taxon>Ustilaginomycotina</taxon>
        <taxon>Exobasidiomycetes</taxon>
        <taxon>Tilletiales</taxon>
        <taxon>Tilletiaceae</taxon>
        <taxon>Tilletia</taxon>
    </lineage>
</organism>
<keyword evidence="4" id="KW-1185">Reference proteome</keyword>
<feature type="region of interest" description="Disordered" evidence="1">
    <location>
        <begin position="65"/>
        <end position="86"/>
    </location>
</feature>
<dbReference type="EMBL" id="LWDG02000304">
    <property type="protein sequence ID" value="KAE8266700.1"/>
    <property type="molecule type" value="Genomic_DNA"/>
</dbReference>
<dbReference type="InterPro" id="IPR013103">
    <property type="entry name" value="RVT_2"/>
</dbReference>
<evidence type="ECO:0000313" key="4">
    <source>
        <dbReference type="Proteomes" id="UP000078113"/>
    </source>
</evidence>
<dbReference type="Proteomes" id="UP000078113">
    <property type="component" value="Unassembled WGS sequence"/>
</dbReference>
<accession>A0A8X7N6R7</accession>
<feature type="compositionally biased region" description="Basic residues" evidence="1">
    <location>
        <begin position="169"/>
        <end position="183"/>
    </location>
</feature>
<evidence type="ECO:0000313" key="3">
    <source>
        <dbReference type="EMBL" id="KAE8266700.1"/>
    </source>
</evidence>
<dbReference type="Pfam" id="PF07727">
    <property type="entry name" value="RVT_2"/>
    <property type="match status" value="1"/>
</dbReference>
<evidence type="ECO:0000259" key="2">
    <source>
        <dbReference type="Pfam" id="PF07727"/>
    </source>
</evidence>
<name>A0A8X7N6R7_9BASI</name>
<gene>
    <name evidence="3" type="ORF">A4X09_0g5646</name>
</gene>
<comment type="caution">
    <text evidence="3">The sequence shown here is derived from an EMBL/GenBank/DDBJ whole genome shotgun (WGS) entry which is preliminary data.</text>
</comment>
<feature type="region of interest" description="Disordered" evidence="1">
    <location>
        <begin position="161"/>
        <end position="193"/>
    </location>
</feature>
<sequence>MLSTRPAAMQKSRPSLQVSGHVLELYHSTHSDQRQNLAVVETCYRAYTQLTAKVDKLKAAIDTEKQRMDTQRSQAEERGTQLDTSQRECRHLKTQVDDLEERISGINTVHTQQALYSSISTCTDQSLRIRKLESQLAEKTTFEAEQQRRIVELERQVQRSRFATDKRAHTGRRRTGSLRRPSKHCGEQDITITELSNRERAHLQRIEVLHGRRRSRSISPGAFRSRSESGSLLASPRPTGDVPHLDSPEPFSRWPPTSTGTSTKHQLDVVTAYLYGELHDTIYMKQPPYSEAKGQEHLACRLHCSIYGLKQSDREWFLILRSALLELGFHQSVANQAISIFESGEVAVVVASYVDDALVLERDLADVSAFKAQLAKRFQMKDQGQIGQFQGMKVERSED</sequence>
<reference evidence="3" key="1">
    <citation type="submission" date="2016-04" db="EMBL/GenBank/DDBJ databases">
        <authorList>
            <person name="Nguyen H.D."/>
            <person name="Samba Siva P."/>
            <person name="Cullis J."/>
            <person name="Levesque C.A."/>
            <person name="Hambleton S."/>
        </authorList>
    </citation>
    <scope>NUCLEOTIDE SEQUENCE</scope>
    <source>
        <strain evidence="3">DAOMC 236422</strain>
    </source>
</reference>
<proteinExistence type="predicted"/>
<dbReference type="AlphaFoldDB" id="A0A8X7N6R7"/>